<sequence>MAYIKYADFTQFYGSDLMDEETFNSLVNPACSKIDEITRFKVAEEGLNSLAPFIQELFKRACMAQCAYYGYYGLEVAYTGVAGQGFTVGKVSVDSTYQSKESAGRNYNSLSPEAVSLLEQTGLLNRSVGVFSDPSLNVFWPI</sequence>
<dbReference type="AlphaFoldDB" id="A0A6N3ADW8"/>
<dbReference type="EMBL" id="CACRTL010000019">
    <property type="protein sequence ID" value="VYT88568.1"/>
    <property type="molecule type" value="Genomic_DNA"/>
</dbReference>
<reference evidence="1" key="1">
    <citation type="submission" date="2019-11" db="EMBL/GenBank/DDBJ databases">
        <authorList>
            <person name="Feng L."/>
        </authorList>
    </citation>
    <scope>NUCLEOTIDE SEQUENCE</scope>
    <source>
        <strain evidence="1">CramosumLFYP8</strain>
    </source>
</reference>
<evidence type="ECO:0008006" key="2">
    <source>
        <dbReference type="Google" id="ProtNLM"/>
    </source>
</evidence>
<proteinExistence type="predicted"/>
<organism evidence="1">
    <name type="scientific">Thomasclavelia ramosa</name>
    <dbReference type="NCBI Taxonomy" id="1547"/>
    <lineage>
        <taxon>Bacteria</taxon>
        <taxon>Bacillati</taxon>
        <taxon>Bacillota</taxon>
        <taxon>Erysipelotrichia</taxon>
        <taxon>Erysipelotrichales</taxon>
        <taxon>Coprobacillaceae</taxon>
        <taxon>Thomasclavelia</taxon>
    </lineage>
</organism>
<name>A0A6N3ADW8_9FIRM</name>
<gene>
    <name evidence="1" type="ORF">CRLFYP8_02426</name>
</gene>
<evidence type="ECO:0000313" key="1">
    <source>
        <dbReference type="EMBL" id="VYT88568.1"/>
    </source>
</evidence>
<protein>
    <recommendedName>
        <fullName evidence="2">DUF4054 domain-containing protein</fullName>
    </recommendedName>
</protein>
<dbReference type="RefSeq" id="WP_118143616.1">
    <property type="nucleotide sequence ID" value="NZ_CACRTL010000019.1"/>
</dbReference>
<accession>A0A6N3ADW8</accession>